<dbReference type="AlphaFoldDB" id="A0A8J2XQY7"/>
<feature type="compositionally biased region" description="Basic and acidic residues" evidence="2">
    <location>
        <begin position="80"/>
        <end position="95"/>
    </location>
</feature>
<gene>
    <name evidence="4" type="ORF">GCM10011511_07360</name>
</gene>
<name>A0A8J2XQY7_9BACT</name>
<evidence type="ECO:0000256" key="3">
    <source>
        <dbReference type="SAM" id="Phobius"/>
    </source>
</evidence>
<feature type="region of interest" description="Disordered" evidence="2">
    <location>
        <begin position="76"/>
        <end position="105"/>
    </location>
</feature>
<keyword evidence="3" id="KW-1133">Transmembrane helix</keyword>
<feature type="transmembrane region" description="Helical" evidence="3">
    <location>
        <begin position="6"/>
        <end position="27"/>
    </location>
</feature>
<sequence>MPTFDVTLNIYVFILALVAAVIAGYLPRSKQISRKQRKIIELEREMVQAHAELLENQREYCLLEAKVQDITNPVIPMKGNKLEEPQEKPLPESRGLRNNRPTGTD</sequence>
<dbReference type="EMBL" id="BMJC01000001">
    <property type="protein sequence ID" value="GGA86821.1"/>
    <property type="molecule type" value="Genomic_DNA"/>
</dbReference>
<keyword evidence="3" id="KW-0472">Membrane</keyword>
<keyword evidence="3" id="KW-0812">Transmembrane</keyword>
<reference evidence="4" key="2">
    <citation type="submission" date="2020-09" db="EMBL/GenBank/DDBJ databases">
        <authorList>
            <person name="Sun Q."/>
            <person name="Zhou Y."/>
        </authorList>
    </citation>
    <scope>NUCLEOTIDE SEQUENCE</scope>
    <source>
        <strain evidence="4">CGMCC 1.15448</strain>
    </source>
</reference>
<feature type="coiled-coil region" evidence="1">
    <location>
        <begin position="32"/>
        <end position="59"/>
    </location>
</feature>
<evidence type="ECO:0000256" key="2">
    <source>
        <dbReference type="SAM" id="MobiDB-lite"/>
    </source>
</evidence>
<dbReference type="RefSeq" id="WP_188928667.1">
    <property type="nucleotide sequence ID" value="NZ_BMJC01000001.1"/>
</dbReference>
<keyword evidence="1" id="KW-0175">Coiled coil</keyword>
<reference evidence="4" key="1">
    <citation type="journal article" date="2014" name="Int. J. Syst. Evol. Microbiol.">
        <title>Complete genome sequence of Corynebacterium casei LMG S-19264T (=DSM 44701T), isolated from a smear-ripened cheese.</title>
        <authorList>
            <consortium name="US DOE Joint Genome Institute (JGI-PGF)"/>
            <person name="Walter F."/>
            <person name="Albersmeier A."/>
            <person name="Kalinowski J."/>
            <person name="Ruckert C."/>
        </authorList>
    </citation>
    <scope>NUCLEOTIDE SEQUENCE</scope>
    <source>
        <strain evidence="4">CGMCC 1.15448</strain>
    </source>
</reference>
<proteinExistence type="predicted"/>
<evidence type="ECO:0000313" key="5">
    <source>
        <dbReference type="Proteomes" id="UP000607559"/>
    </source>
</evidence>
<protein>
    <submittedName>
        <fullName evidence="4">Uncharacterized protein</fullName>
    </submittedName>
</protein>
<evidence type="ECO:0000313" key="4">
    <source>
        <dbReference type="EMBL" id="GGA86821.1"/>
    </source>
</evidence>
<comment type="caution">
    <text evidence="4">The sequence shown here is derived from an EMBL/GenBank/DDBJ whole genome shotgun (WGS) entry which is preliminary data.</text>
</comment>
<evidence type="ECO:0000256" key="1">
    <source>
        <dbReference type="SAM" id="Coils"/>
    </source>
</evidence>
<keyword evidence="5" id="KW-1185">Reference proteome</keyword>
<dbReference type="Proteomes" id="UP000607559">
    <property type="component" value="Unassembled WGS sequence"/>
</dbReference>
<accession>A0A8J2XQY7</accession>
<organism evidence="4 5">
    <name type="scientific">Puia dinghuensis</name>
    <dbReference type="NCBI Taxonomy" id="1792502"/>
    <lineage>
        <taxon>Bacteria</taxon>
        <taxon>Pseudomonadati</taxon>
        <taxon>Bacteroidota</taxon>
        <taxon>Chitinophagia</taxon>
        <taxon>Chitinophagales</taxon>
        <taxon>Chitinophagaceae</taxon>
        <taxon>Puia</taxon>
    </lineage>
</organism>